<dbReference type="Pfam" id="PF09492">
    <property type="entry name" value="Pec_lyase"/>
    <property type="match status" value="1"/>
</dbReference>
<feature type="signal peptide" evidence="1">
    <location>
        <begin position="1"/>
        <end position="21"/>
    </location>
</feature>
<dbReference type="Proteomes" id="UP000006860">
    <property type="component" value="Chromosome"/>
</dbReference>
<dbReference type="Gene3D" id="1.50.10.20">
    <property type="match status" value="1"/>
</dbReference>
<dbReference type="KEGG" id="pbs:Plabr_0264"/>
<name>F0SPI9_RUBBR</name>
<dbReference type="AlphaFoldDB" id="F0SPI9"/>
<keyword evidence="1" id="KW-0732">Signal</keyword>
<evidence type="ECO:0000313" key="3">
    <source>
        <dbReference type="Proteomes" id="UP000006860"/>
    </source>
</evidence>
<dbReference type="HOGENOM" id="CLU_037299_0_0_0"/>
<proteinExistence type="predicted"/>
<feature type="chain" id="PRO_5003260770" evidence="1">
    <location>
        <begin position="22"/>
        <end position="474"/>
    </location>
</feature>
<dbReference type="RefSeq" id="WP_013626637.1">
    <property type="nucleotide sequence ID" value="NC_015174.1"/>
</dbReference>
<gene>
    <name evidence="2" type="ordered locus">Plabr_0264</name>
</gene>
<dbReference type="EMBL" id="CP002546">
    <property type="protein sequence ID" value="ADY57893.1"/>
    <property type="molecule type" value="Genomic_DNA"/>
</dbReference>
<organism evidence="2 3">
    <name type="scientific">Rubinisphaera brasiliensis (strain ATCC 49424 / DSM 5305 / JCM 21570 / IAM 15109 / NBRC 103401 / IFAM 1448)</name>
    <name type="common">Planctomyces brasiliensis</name>
    <dbReference type="NCBI Taxonomy" id="756272"/>
    <lineage>
        <taxon>Bacteria</taxon>
        <taxon>Pseudomonadati</taxon>
        <taxon>Planctomycetota</taxon>
        <taxon>Planctomycetia</taxon>
        <taxon>Planctomycetales</taxon>
        <taxon>Planctomycetaceae</taxon>
        <taxon>Rubinisphaera</taxon>
    </lineage>
</organism>
<dbReference type="GO" id="GO:0016829">
    <property type="term" value="F:lyase activity"/>
    <property type="evidence" value="ECO:0007669"/>
    <property type="project" value="UniProtKB-KW"/>
</dbReference>
<dbReference type="InterPro" id="IPR012669">
    <property type="entry name" value="Pectate_lyase"/>
</dbReference>
<evidence type="ECO:0000256" key="1">
    <source>
        <dbReference type="SAM" id="SignalP"/>
    </source>
</evidence>
<evidence type="ECO:0000313" key="2">
    <source>
        <dbReference type="EMBL" id="ADY57893.1"/>
    </source>
</evidence>
<keyword evidence="2" id="KW-0456">Lyase</keyword>
<dbReference type="SUPFAM" id="SSF81853">
    <property type="entry name" value="Family 10 polysaccharide lyase"/>
    <property type="match status" value="1"/>
</dbReference>
<sequence length="474" mass="53937">MVRFWFWGLVCVLVSALPVQAQSEPEVTRAMRRAADYYVGEVATHGGYVYHYTPDLAVRWGEGRATADQIWVQPPGTPTVGLALLRAWEATGDDFYRQAARQAAEALVYGQLESGAWTNAIDFAPDGAQRARYRNGRGGGRNRNFSTLDDGISQSALLFLMQADRSLHFNHGPIHAAVHVGLESLLTAQFPNGAFPQGWDEAGITPHPLKQANYPDYDWRTENRIKEYWDLYTLNDDLAGDTFRTLQEAWNIYRHPRYREAMIKLGDFLLLAQMPEPQPAWAQQYNYDMQPCWARAFEPPAICGRESEDAIETLLRVAVLTGDDKYLKPIPRALQYLSESRLPDGQYARYYELKTNRPLYMTRSNGVYSLTYDDTNLPDHYGWKTEPQLDRLEAMYHHVTATGTLPISSSSGKSLDARTQQILKSLDDRGRWVSTYAGERLVGQPKFRPGDKYLSSAVFSENVETLAEWLMRRN</sequence>
<dbReference type="STRING" id="756272.Plabr_0264"/>
<keyword evidence="3" id="KW-1185">Reference proteome</keyword>
<protein>
    <submittedName>
        <fullName evidence="2">Pectic acid lyase</fullName>
    </submittedName>
</protein>
<accession>F0SPI9</accession>
<dbReference type="eggNOG" id="COG1331">
    <property type="taxonomic scope" value="Bacteria"/>
</dbReference>
<dbReference type="OrthoDB" id="9804686at2"/>
<reference evidence="3" key="1">
    <citation type="submission" date="2011-02" db="EMBL/GenBank/DDBJ databases">
        <title>The complete genome of Planctomyces brasiliensis DSM 5305.</title>
        <authorList>
            <person name="Lucas S."/>
            <person name="Copeland A."/>
            <person name="Lapidus A."/>
            <person name="Bruce D."/>
            <person name="Goodwin L."/>
            <person name="Pitluck S."/>
            <person name="Kyrpides N."/>
            <person name="Mavromatis K."/>
            <person name="Pagani I."/>
            <person name="Ivanova N."/>
            <person name="Ovchinnikova G."/>
            <person name="Lu M."/>
            <person name="Detter J.C."/>
            <person name="Han C."/>
            <person name="Land M."/>
            <person name="Hauser L."/>
            <person name="Markowitz V."/>
            <person name="Cheng J.-F."/>
            <person name="Hugenholtz P."/>
            <person name="Woyke T."/>
            <person name="Wu D."/>
            <person name="Tindall B."/>
            <person name="Pomrenke H.G."/>
            <person name="Brambilla E."/>
            <person name="Klenk H.-P."/>
            <person name="Eisen J.A."/>
        </authorList>
    </citation>
    <scope>NUCLEOTIDE SEQUENCE [LARGE SCALE GENOMIC DNA]</scope>
    <source>
        <strain evidence="3">ATCC 49424 / DSM 5305 / JCM 21570 / IAM 15109 / NBRC 103401 / IFAM 1448</strain>
    </source>
</reference>